<organism evidence="6 7">
    <name type="scientific">Caenorhabditis angaria</name>
    <dbReference type="NCBI Taxonomy" id="860376"/>
    <lineage>
        <taxon>Eukaryota</taxon>
        <taxon>Metazoa</taxon>
        <taxon>Ecdysozoa</taxon>
        <taxon>Nematoda</taxon>
        <taxon>Chromadorea</taxon>
        <taxon>Rhabditida</taxon>
        <taxon>Rhabditina</taxon>
        <taxon>Rhabditomorpha</taxon>
        <taxon>Rhabditoidea</taxon>
        <taxon>Rhabditidae</taxon>
        <taxon>Peloderinae</taxon>
        <taxon>Caenorhabditis</taxon>
    </lineage>
</organism>
<name>A0A9P1IBB4_9PELO</name>
<dbReference type="GO" id="GO:0005737">
    <property type="term" value="C:cytoplasm"/>
    <property type="evidence" value="ECO:0007669"/>
    <property type="project" value="TreeGrafter"/>
</dbReference>
<feature type="region of interest" description="Disordered" evidence="2">
    <location>
        <begin position="494"/>
        <end position="528"/>
    </location>
</feature>
<feature type="domain" description="CRIM" evidence="4">
    <location>
        <begin position="97"/>
        <end position="174"/>
    </location>
</feature>
<feature type="transmembrane region" description="Helical" evidence="3">
    <location>
        <begin position="42"/>
        <end position="61"/>
    </location>
</feature>
<sequence>MRTTIVFAKVVTDVILVYFTFLTYRRVQRIDVTKQKNERKMIWLLVLHFPVQILSYTYQLYTTFMPSTAAVVDLLDELSVLEYISDGFFIVYINPSIRICVTCSARVRDVIGYCMLQYFLEFGPESLQGSVEDYNLHLAENDGEVEYDLPPLDRAKLIGQLGFDCLGLVGAERKSGGKKKSSSVIAYFVDKESYVIEVDNMEKPLRWLRDEIMKRRLEDVEDPDDGIIRIKEYYMETVDNFDVRLDLEMTIASARSLEFVMVREKSARAGFHPRGARYGRQMSAMLTLKMPNSPIPAGPSTPLPKVVEEHEGVGEGPMRPMSLSSPTVTWCDGGGQLSCFVVQRCHKFKPNWKAKLYIYWTRLEIDKFSVDKNAFLPQGYQKKTSVPWEYVGGVKVNQKEPKPNRAATWQITIFWLPELPEETISKIKSKNGNRLWWKPGKKEDCEQIESQIMSILMAREAAIYKTFNHSASGTRNPSASAENAMMDCADALISSPTSEKPSEKSTSKEKMGKIRKMSRILMGKPAEF</sequence>
<protein>
    <submittedName>
        <fullName evidence="6">Uncharacterized protein</fullName>
    </submittedName>
</protein>
<evidence type="ECO:0000313" key="6">
    <source>
        <dbReference type="EMBL" id="CAI5441006.1"/>
    </source>
</evidence>
<evidence type="ECO:0000256" key="1">
    <source>
        <dbReference type="ARBA" id="ARBA00009407"/>
    </source>
</evidence>
<keyword evidence="3" id="KW-0472">Membrane</keyword>
<keyword evidence="3" id="KW-0812">Transmembrane</keyword>
<evidence type="ECO:0000313" key="7">
    <source>
        <dbReference type="Proteomes" id="UP001152747"/>
    </source>
</evidence>
<feature type="compositionally biased region" description="Basic and acidic residues" evidence="2">
    <location>
        <begin position="500"/>
        <end position="512"/>
    </location>
</feature>
<dbReference type="GO" id="GO:0031932">
    <property type="term" value="C:TORC2 complex"/>
    <property type="evidence" value="ECO:0007669"/>
    <property type="project" value="InterPro"/>
</dbReference>
<feature type="domain" description="Target of rapamycin complex 2 subunit MAPKAP1-like Ras-binding" evidence="5">
    <location>
        <begin position="190"/>
        <end position="263"/>
    </location>
</feature>
<feature type="transmembrane region" description="Helical" evidence="3">
    <location>
        <begin position="6"/>
        <end position="22"/>
    </location>
</feature>
<dbReference type="Proteomes" id="UP001152747">
    <property type="component" value="Unassembled WGS sequence"/>
</dbReference>
<evidence type="ECO:0000259" key="4">
    <source>
        <dbReference type="Pfam" id="PF16978"/>
    </source>
</evidence>
<dbReference type="AlphaFoldDB" id="A0A9P1IBB4"/>
<keyword evidence="7" id="KW-1185">Reference proteome</keyword>
<dbReference type="InterPro" id="IPR008828">
    <property type="entry name" value="Sin1/Avo1"/>
</dbReference>
<dbReference type="Pfam" id="PF25322">
    <property type="entry name" value="RBD_SIN1"/>
    <property type="match status" value="1"/>
</dbReference>
<keyword evidence="3" id="KW-1133">Transmembrane helix</keyword>
<dbReference type="OrthoDB" id="241990at2759"/>
<reference evidence="6" key="1">
    <citation type="submission" date="2022-11" db="EMBL/GenBank/DDBJ databases">
        <authorList>
            <person name="Kikuchi T."/>
        </authorList>
    </citation>
    <scope>NUCLEOTIDE SEQUENCE</scope>
    <source>
        <strain evidence="6">PS1010</strain>
    </source>
</reference>
<dbReference type="GO" id="GO:0005546">
    <property type="term" value="F:phosphatidylinositol-4,5-bisphosphate binding"/>
    <property type="evidence" value="ECO:0007669"/>
    <property type="project" value="TreeGrafter"/>
</dbReference>
<dbReference type="GO" id="GO:0005886">
    <property type="term" value="C:plasma membrane"/>
    <property type="evidence" value="ECO:0007669"/>
    <property type="project" value="TreeGrafter"/>
</dbReference>
<dbReference type="PANTHER" id="PTHR13335:SF1">
    <property type="entry name" value="TARGET OF RAPAMYCIN COMPLEX 2 SUBUNIT MAPKAP1"/>
    <property type="match status" value="1"/>
</dbReference>
<evidence type="ECO:0000259" key="5">
    <source>
        <dbReference type="Pfam" id="PF25322"/>
    </source>
</evidence>
<dbReference type="GO" id="GO:0038203">
    <property type="term" value="P:TORC2 signaling"/>
    <property type="evidence" value="ECO:0007669"/>
    <property type="project" value="TreeGrafter"/>
</dbReference>
<evidence type="ECO:0000256" key="3">
    <source>
        <dbReference type="SAM" id="Phobius"/>
    </source>
</evidence>
<evidence type="ECO:0000256" key="2">
    <source>
        <dbReference type="SAM" id="MobiDB-lite"/>
    </source>
</evidence>
<dbReference type="InterPro" id="IPR031567">
    <property type="entry name" value="CRIM_dom"/>
</dbReference>
<dbReference type="PANTHER" id="PTHR13335">
    <property type="entry name" value="TARGET OF RAPAMYCIN COMPLEX 2 SUBUNIT MAPKAP1"/>
    <property type="match status" value="1"/>
</dbReference>
<dbReference type="InterPro" id="IPR057339">
    <property type="entry name" value="RBD_SIN1"/>
</dbReference>
<accession>A0A9P1IBB4</accession>
<gene>
    <name evidence="6" type="ORF">CAMP_LOCUS3643</name>
</gene>
<proteinExistence type="inferred from homology"/>
<comment type="caution">
    <text evidence="6">The sequence shown here is derived from an EMBL/GenBank/DDBJ whole genome shotgun (WGS) entry which is preliminary data.</text>
</comment>
<dbReference type="EMBL" id="CANHGI010000002">
    <property type="protein sequence ID" value="CAI5441006.1"/>
    <property type="molecule type" value="Genomic_DNA"/>
</dbReference>
<dbReference type="Pfam" id="PF16978">
    <property type="entry name" value="CRIM"/>
    <property type="match status" value="1"/>
</dbReference>
<comment type="similarity">
    <text evidence="1">Belongs to the SIN1 family.</text>
</comment>